<protein>
    <submittedName>
        <fullName evidence="1">Uncharacterized protein</fullName>
    </submittedName>
</protein>
<dbReference type="Proteomes" id="UP000181899">
    <property type="component" value="Unassembled WGS sequence"/>
</dbReference>
<sequence>MSPINKKKLFFLALFLGTLLLMKASEKVLTEHPIAEDF</sequence>
<name>A0A1I5BD22_9CLOT</name>
<dbReference type="EMBL" id="FOVK01000004">
    <property type="protein sequence ID" value="SFN72628.1"/>
    <property type="molecule type" value="Genomic_DNA"/>
</dbReference>
<evidence type="ECO:0000313" key="1">
    <source>
        <dbReference type="EMBL" id="SFN72628.1"/>
    </source>
</evidence>
<keyword evidence="2" id="KW-1185">Reference proteome</keyword>
<dbReference type="AlphaFoldDB" id="A0A1I5BD22"/>
<accession>A0A1I5BD22</accession>
<organism evidence="1 2">
    <name type="scientific">Proteiniclasticum ruminis</name>
    <dbReference type="NCBI Taxonomy" id="398199"/>
    <lineage>
        <taxon>Bacteria</taxon>
        <taxon>Bacillati</taxon>
        <taxon>Bacillota</taxon>
        <taxon>Clostridia</taxon>
        <taxon>Eubacteriales</taxon>
        <taxon>Clostridiaceae</taxon>
        <taxon>Proteiniclasticum</taxon>
    </lineage>
</organism>
<gene>
    <name evidence="1" type="ORF">SAMN04488695_104149</name>
</gene>
<evidence type="ECO:0000313" key="2">
    <source>
        <dbReference type="Proteomes" id="UP000181899"/>
    </source>
</evidence>
<proteinExistence type="predicted"/>
<dbReference type="STRING" id="398199.SAMN05421804_10758"/>
<reference evidence="1 2" key="1">
    <citation type="submission" date="2016-10" db="EMBL/GenBank/DDBJ databases">
        <authorList>
            <person name="de Groot N.N."/>
        </authorList>
    </citation>
    <scope>NUCLEOTIDE SEQUENCE [LARGE SCALE GENOMIC DNA]</scope>
    <source>
        <strain evidence="1 2">ML2</strain>
    </source>
</reference>